<feature type="region of interest" description="Disordered" evidence="1">
    <location>
        <begin position="451"/>
        <end position="471"/>
    </location>
</feature>
<feature type="compositionally biased region" description="Basic and acidic residues" evidence="1">
    <location>
        <begin position="140"/>
        <end position="150"/>
    </location>
</feature>
<dbReference type="Gramene" id="TVU16340">
    <property type="protein sequence ID" value="TVU16340"/>
    <property type="gene ID" value="EJB05_39899"/>
</dbReference>
<reference evidence="2 3" key="1">
    <citation type="journal article" date="2019" name="Sci. Rep.">
        <title>A high-quality genome of Eragrostis curvula grass provides insights into Poaceae evolution and supports new strategies to enhance forage quality.</title>
        <authorList>
            <person name="Carballo J."/>
            <person name="Santos B.A.C.M."/>
            <person name="Zappacosta D."/>
            <person name="Garbus I."/>
            <person name="Selva J.P."/>
            <person name="Gallo C.A."/>
            <person name="Diaz A."/>
            <person name="Albertini E."/>
            <person name="Caccamo M."/>
            <person name="Echenique V."/>
        </authorList>
    </citation>
    <scope>NUCLEOTIDE SEQUENCE [LARGE SCALE GENOMIC DNA]</scope>
    <source>
        <strain evidence="3">cv. Victoria</strain>
        <tissue evidence="2">Leaf</tissue>
    </source>
</reference>
<gene>
    <name evidence="2" type="ORF">EJB05_39899</name>
</gene>
<feature type="compositionally biased region" description="Low complexity" evidence="1">
    <location>
        <begin position="18"/>
        <end position="49"/>
    </location>
</feature>
<evidence type="ECO:0000256" key="1">
    <source>
        <dbReference type="SAM" id="MobiDB-lite"/>
    </source>
</evidence>
<protein>
    <submittedName>
        <fullName evidence="2">Uncharacterized protein</fullName>
    </submittedName>
</protein>
<dbReference type="AlphaFoldDB" id="A0A5J9TYC0"/>
<keyword evidence="3" id="KW-1185">Reference proteome</keyword>
<feature type="non-terminal residue" evidence="2">
    <location>
        <position position="1"/>
    </location>
</feature>
<feature type="region of interest" description="Disordered" evidence="1">
    <location>
        <begin position="1"/>
        <end position="164"/>
    </location>
</feature>
<feature type="non-terminal residue" evidence="2">
    <location>
        <position position="581"/>
    </location>
</feature>
<evidence type="ECO:0000313" key="3">
    <source>
        <dbReference type="Proteomes" id="UP000324897"/>
    </source>
</evidence>
<sequence length="581" mass="64909">MGRSKKKKPGGRHDSRTGRGSASRAESGSSSAGAASGDRTEGASSSAGAESGGDSSGSRGRRKREDVGDKGKRIVKPKSDSDESPPPNSDHVSEQAPDLEVAHGLQGIADSMPPDQHASAPCTGSENREQECHSAPGTASKDRDSSKNDAHGTISEADSSKVDAGQFPVTDESLEHDFISFLKMQSLCFPAFKKFMVDSGYGHEVLRQDDFVLYRFPKSIVFLADLLADKSKLVATMAKILGMQHVSVRVLTNLTIALFSGFLAEIWDKHRKGLSWNGSYLINKMVVINGCEYRIMEKPRDYEALDSTNPEGPFKIPKNHDPFAKARVNDVKGLEKIFTPKLRANESDEDTASNLPVLYFSLQQDLKTMTETDVKNPKFWLYLFNHPVFKDPIIRHNLVCNLHLLCTEFHLLPIAIQDILNGPGQDDDWRKHARKSDAPVLHNVYWYDPTNPHNQRKGEVPSTETTKEPDHYPQGEVKVVKIENSKDPFENTMMGQLEYERHYLNHAHRSVPGYSILEQEVFFSSRFFYLPILLKLLVKLGALTEGQNKSKISDDGQKTNLCEAWMPYSLYQQQNVDRDAE</sequence>
<accession>A0A5J9TYC0</accession>
<comment type="caution">
    <text evidence="2">The sequence shown here is derived from an EMBL/GenBank/DDBJ whole genome shotgun (WGS) entry which is preliminary data.</text>
</comment>
<dbReference type="EMBL" id="RWGY01000031">
    <property type="protein sequence ID" value="TVU16340.1"/>
    <property type="molecule type" value="Genomic_DNA"/>
</dbReference>
<name>A0A5J9TYC0_9POAL</name>
<dbReference type="Proteomes" id="UP000324897">
    <property type="component" value="Unassembled WGS sequence"/>
</dbReference>
<evidence type="ECO:0000313" key="2">
    <source>
        <dbReference type="EMBL" id="TVU16340.1"/>
    </source>
</evidence>
<feature type="compositionally biased region" description="Basic and acidic residues" evidence="1">
    <location>
        <begin position="63"/>
        <end position="81"/>
    </location>
</feature>
<feature type="compositionally biased region" description="Basic residues" evidence="1">
    <location>
        <begin position="1"/>
        <end position="10"/>
    </location>
</feature>
<proteinExistence type="predicted"/>
<organism evidence="2 3">
    <name type="scientific">Eragrostis curvula</name>
    <name type="common">weeping love grass</name>
    <dbReference type="NCBI Taxonomy" id="38414"/>
    <lineage>
        <taxon>Eukaryota</taxon>
        <taxon>Viridiplantae</taxon>
        <taxon>Streptophyta</taxon>
        <taxon>Embryophyta</taxon>
        <taxon>Tracheophyta</taxon>
        <taxon>Spermatophyta</taxon>
        <taxon>Magnoliopsida</taxon>
        <taxon>Liliopsida</taxon>
        <taxon>Poales</taxon>
        <taxon>Poaceae</taxon>
        <taxon>PACMAD clade</taxon>
        <taxon>Chloridoideae</taxon>
        <taxon>Eragrostideae</taxon>
        <taxon>Eragrostidinae</taxon>
        <taxon>Eragrostis</taxon>
    </lineage>
</organism>